<evidence type="ECO:0000259" key="2">
    <source>
        <dbReference type="Pfam" id="PF04195"/>
    </source>
</evidence>
<dbReference type="Proteomes" id="UP001231189">
    <property type="component" value="Unassembled WGS sequence"/>
</dbReference>
<protein>
    <recommendedName>
        <fullName evidence="2">Transposase (putative) gypsy type domain-containing protein</fullName>
    </recommendedName>
</protein>
<gene>
    <name evidence="3" type="ORF">QYE76_001097</name>
</gene>
<evidence type="ECO:0000313" key="3">
    <source>
        <dbReference type="EMBL" id="KAK1626782.1"/>
    </source>
</evidence>
<feature type="compositionally biased region" description="Gly residues" evidence="1">
    <location>
        <begin position="463"/>
        <end position="473"/>
    </location>
</feature>
<proteinExistence type="predicted"/>
<feature type="domain" description="Transposase (putative) gypsy type" evidence="2">
    <location>
        <begin position="38"/>
        <end position="105"/>
    </location>
</feature>
<sequence>MKEEDIACLVRLRRIPAEVVTRAPGDEVEPDPQPGERVVFGAHFDRGLGLPASPFFRQFLDFFGLQPHHLPANAFVSLSCYVAFMEGYAGLWPDVDLWSRLFYLKAQTTDGHLRACGAASIYSRTGMPFPKIPTVDSVKKWQMSFFYVRNDNPAFDRINLPKYNPVPPVGRINWGHNAKSADPEAEVNLLWNFLGECTGGGRLCATDLLCCYASRRVLPLQSRCHKICHMSGQFDPTRTSKVELNKAQIASRVNFISQAKLPDNWGWGLEPYDRTEMPPVSPEAADQAGQGEHNSPPSPHQPEEEQEEEGEATSASVPIRAVPVSVRPPSTSATSSSAPKGKKRASERSTAALEAKVKKQLRMAPKKVPEPAGAAIQFSKGGGSRPTPNVVSLILRQRREPTPQPAPRARTPPVVVPSVVMPRAAGVGSSAAPSSDASRRVGQPTLDDLFPRRARLLEPAAGAGRGASGGAEAGGAVPPAAGVGGAAPDVVVLDASSDEALLAPGFAVPTGLTASGAPPPSSEPAG</sequence>
<feature type="compositionally biased region" description="Low complexity" evidence="1">
    <location>
        <begin position="314"/>
        <end position="339"/>
    </location>
</feature>
<keyword evidence="4" id="KW-1185">Reference proteome</keyword>
<name>A0AAD8RLE0_LOLMU</name>
<dbReference type="InterPro" id="IPR007321">
    <property type="entry name" value="Transposase_28"/>
</dbReference>
<reference evidence="3" key="1">
    <citation type="submission" date="2023-07" db="EMBL/GenBank/DDBJ databases">
        <title>A chromosome-level genome assembly of Lolium multiflorum.</title>
        <authorList>
            <person name="Chen Y."/>
            <person name="Copetti D."/>
            <person name="Kolliker R."/>
            <person name="Studer B."/>
        </authorList>
    </citation>
    <scope>NUCLEOTIDE SEQUENCE</scope>
    <source>
        <strain evidence="3">02402/16</strain>
        <tissue evidence="3">Leaf</tissue>
    </source>
</reference>
<accession>A0AAD8RLE0</accession>
<dbReference type="PANTHER" id="PTHR33026">
    <property type="entry name" value="OS06G0360600 PROTEIN"/>
    <property type="match status" value="1"/>
</dbReference>
<feature type="compositionally biased region" description="Low complexity" evidence="1">
    <location>
        <begin position="474"/>
        <end position="486"/>
    </location>
</feature>
<dbReference type="AlphaFoldDB" id="A0AAD8RLE0"/>
<feature type="region of interest" description="Disordered" evidence="1">
    <location>
        <begin position="270"/>
        <end position="486"/>
    </location>
</feature>
<dbReference type="PANTHER" id="PTHR33026:SF7">
    <property type="entry name" value="OS03G0100275 PROTEIN"/>
    <property type="match status" value="1"/>
</dbReference>
<dbReference type="Pfam" id="PF04195">
    <property type="entry name" value="Transposase_28"/>
    <property type="match status" value="1"/>
</dbReference>
<evidence type="ECO:0000256" key="1">
    <source>
        <dbReference type="SAM" id="MobiDB-lite"/>
    </source>
</evidence>
<feature type="compositionally biased region" description="Low complexity" evidence="1">
    <location>
        <begin position="407"/>
        <end position="436"/>
    </location>
</feature>
<comment type="caution">
    <text evidence="3">The sequence shown here is derived from an EMBL/GenBank/DDBJ whole genome shotgun (WGS) entry which is preliminary data.</text>
</comment>
<evidence type="ECO:0000313" key="4">
    <source>
        <dbReference type="Proteomes" id="UP001231189"/>
    </source>
</evidence>
<dbReference type="EMBL" id="JAUUTY010000005">
    <property type="protein sequence ID" value="KAK1626782.1"/>
    <property type="molecule type" value="Genomic_DNA"/>
</dbReference>
<organism evidence="3 4">
    <name type="scientific">Lolium multiflorum</name>
    <name type="common">Italian ryegrass</name>
    <name type="synonym">Lolium perenne subsp. multiflorum</name>
    <dbReference type="NCBI Taxonomy" id="4521"/>
    <lineage>
        <taxon>Eukaryota</taxon>
        <taxon>Viridiplantae</taxon>
        <taxon>Streptophyta</taxon>
        <taxon>Embryophyta</taxon>
        <taxon>Tracheophyta</taxon>
        <taxon>Spermatophyta</taxon>
        <taxon>Magnoliopsida</taxon>
        <taxon>Liliopsida</taxon>
        <taxon>Poales</taxon>
        <taxon>Poaceae</taxon>
        <taxon>BOP clade</taxon>
        <taxon>Pooideae</taxon>
        <taxon>Poodae</taxon>
        <taxon>Poeae</taxon>
        <taxon>Poeae Chloroplast Group 2 (Poeae type)</taxon>
        <taxon>Loliodinae</taxon>
        <taxon>Loliinae</taxon>
        <taxon>Lolium</taxon>
    </lineage>
</organism>